<comment type="caution">
    <text evidence="1">The sequence shown here is derived from an EMBL/GenBank/DDBJ whole genome shotgun (WGS) entry which is preliminary data.</text>
</comment>
<sequence length="203" mass="21839">MPFWALATRGRELEAETCDYGSEFRDNDFLTCIGAALRPHYLGPRAGIVSLASPHRATQTSDVTLESKHEILRVVASVPQASKVIRDSDAGSNENSSPWLTFPNFVLLHSVRKGHTEGAGGEHKVMFMFVTVLGPSARDDLRKNGALNAVLSSVTLLANGRGDITQAPRRTGDCRILHHRRNSPPGLPCLAGAGCCTELLPAA</sequence>
<dbReference type="Proteomes" id="UP000070328">
    <property type="component" value="Unassembled WGS sequence"/>
</dbReference>
<gene>
    <name evidence="1" type="ORF">CSIM01_03611</name>
</gene>
<protein>
    <submittedName>
        <fullName evidence="1">Uncharacterized protein</fullName>
    </submittedName>
</protein>
<organism evidence="1 2">
    <name type="scientific">Colletotrichum simmondsii</name>
    <dbReference type="NCBI Taxonomy" id="703756"/>
    <lineage>
        <taxon>Eukaryota</taxon>
        <taxon>Fungi</taxon>
        <taxon>Dikarya</taxon>
        <taxon>Ascomycota</taxon>
        <taxon>Pezizomycotina</taxon>
        <taxon>Sordariomycetes</taxon>
        <taxon>Hypocreomycetidae</taxon>
        <taxon>Glomerellales</taxon>
        <taxon>Glomerellaceae</taxon>
        <taxon>Colletotrichum</taxon>
        <taxon>Colletotrichum acutatum species complex</taxon>
    </lineage>
</organism>
<evidence type="ECO:0000313" key="2">
    <source>
        <dbReference type="Proteomes" id="UP000070328"/>
    </source>
</evidence>
<evidence type="ECO:0000313" key="1">
    <source>
        <dbReference type="EMBL" id="KXH26233.1"/>
    </source>
</evidence>
<dbReference type="EMBL" id="JFBX01000876">
    <property type="protein sequence ID" value="KXH26233.1"/>
    <property type="molecule type" value="Genomic_DNA"/>
</dbReference>
<dbReference type="AlphaFoldDB" id="A0A135RRA1"/>
<accession>A0A135RRA1</accession>
<name>A0A135RRA1_9PEZI</name>
<keyword evidence="2" id="KW-1185">Reference proteome</keyword>
<reference evidence="1 2" key="1">
    <citation type="submission" date="2014-02" db="EMBL/GenBank/DDBJ databases">
        <title>The genome sequence of Colletotrichum simmondsii CBS122122.</title>
        <authorList>
            <person name="Baroncelli R."/>
            <person name="Thon M.R."/>
        </authorList>
    </citation>
    <scope>NUCLEOTIDE SEQUENCE [LARGE SCALE GENOMIC DNA]</scope>
    <source>
        <strain evidence="1 2">CBS122122</strain>
    </source>
</reference>
<proteinExistence type="predicted"/>